<organism evidence="1 2">
    <name type="scientific">Neisseria zoodegmatis</name>
    <dbReference type="NCBI Taxonomy" id="326523"/>
    <lineage>
        <taxon>Bacteria</taxon>
        <taxon>Pseudomonadati</taxon>
        <taxon>Pseudomonadota</taxon>
        <taxon>Betaproteobacteria</taxon>
        <taxon>Neisseriales</taxon>
        <taxon>Neisseriaceae</taxon>
        <taxon>Neisseria</taxon>
    </lineage>
</organism>
<sequence length="121" mass="13696">MESLKLWQSVSTLIPTPSAWQKWLEAKSRSRLEINLGDTAAFYHVDANRGIRIIFEDGGSFALSGWVHDLGDTESGIVPTLTLVFNGKKDIRQEVGNIVQYWITRPTQETEQLLQQYTSSI</sequence>
<dbReference type="Proteomes" id="UP000254055">
    <property type="component" value="Unassembled WGS sequence"/>
</dbReference>
<dbReference type="RefSeq" id="WP_107929081.1">
    <property type="nucleotide sequence ID" value="NZ_UGRS01000001.1"/>
</dbReference>
<proteinExistence type="predicted"/>
<dbReference type="EMBL" id="UGRS01000001">
    <property type="protein sequence ID" value="SUA36494.1"/>
    <property type="molecule type" value="Genomic_DNA"/>
</dbReference>
<protein>
    <submittedName>
        <fullName evidence="1">Uncharacterized protein</fullName>
    </submittedName>
</protein>
<name>A0A378WIX5_9NEIS</name>
<evidence type="ECO:0000313" key="2">
    <source>
        <dbReference type="Proteomes" id="UP000254055"/>
    </source>
</evidence>
<gene>
    <name evidence="1" type="ORF">NCTC12229_00910</name>
</gene>
<reference evidence="1 2" key="1">
    <citation type="submission" date="2018-06" db="EMBL/GenBank/DDBJ databases">
        <authorList>
            <consortium name="Pathogen Informatics"/>
            <person name="Doyle S."/>
        </authorList>
    </citation>
    <scope>NUCLEOTIDE SEQUENCE [LARGE SCALE GENOMIC DNA]</scope>
    <source>
        <strain evidence="1 2">NCTC12229</strain>
    </source>
</reference>
<dbReference type="AlphaFoldDB" id="A0A378WIX5"/>
<accession>A0A378WIX5</accession>
<evidence type="ECO:0000313" key="1">
    <source>
        <dbReference type="EMBL" id="SUA36494.1"/>
    </source>
</evidence>